<reference evidence="1 2" key="1">
    <citation type="journal article" date="2018" name="Front. Plant Sci.">
        <title>Red Clover (Trifolium pratense) and Zigzag Clover (T. medium) - A Picture of Genomic Similarities and Differences.</title>
        <authorList>
            <person name="Dluhosova J."/>
            <person name="Istvanek J."/>
            <person name="Nedelnik J."/>
            <person name="Repkova J."/>
        </authorList>
    </citation>
    <scope>NUCLEOTIDE SEQUENCE [LARGE SCALE GENOMIC DNA]</scope>
    <source>
        <strain evidence="2">cv. 10/8</strain>
        <tissue evidence="1">Leaf</tissue>
    </source>
</reference>
<dbReference type="EMBL" id="LXQA011464978">
    <property type="protein sequence ID" value="MCI98134.1"/>
    <property type="molecule type" value="Genomic_DNA"/>
</dbReference>
<feature type="non-terminal residue" evidence="1">
    <location>
        <position position="1"/>
    </location>
</feature>
<sequence>QILPGAKKLPSGEKIQQLEKKLPTSYYRDFKAYPTPSTSQLP</sequence>
<dbReference type="AlphaFoldDB" id="A0A392WBY8"/>
<name>A0A392WBY8_9FABA</name>
<accession>A0A392WBY8</accession>
<evidence type="ECO:0000313" key="2">
    <source>
        <dbReference type="Proteomes" id="UP000265520"/>
    </source>
</evidence>
<comment type="caution">
    <text evidence="1">The sequence shown here is derived from an EMBL/GenBank/DDBJ whole genome shotgun (WGS) entry which is preliminary data.</text>
</comment>
<organism evidence="1 2">
    <name type="scientific">Trifolium medium</name>
    <dbReference type="NCBI Taxonomy" id="97028"/>
    <lineage>
        <taxon>Eukaryota</taxon>
        <taxon>Viridiplantae</taxon>
        <taxon>Streptophyta</taxon>
        <taxon>Embryophyta</taxon>
        <taxon>Tracheophyta</taxon>
        <taxon>Spermatophyta</taxon>
        <taxon>Magnoliopsida</taxon>
        <taxon>eudicotyledons</taxon>
        <taxon>Gunneridae</taxon>
        <taxon>Pentapetalae</taxon>
        <taxon>rosids</taxon>
        <taxon>fabids</taxon>
        <taxon>Fabales</taxon>
        <taxon>Fabaceae</taxon>
        <taxon>Papilionoideae</taxon>
        <taxon>50 kb inversion clade</taxon>
        <taxon>NPAAA clade</taxon>
        <taxon>Hologalegina</taxon>
        <taxon>IRL clade</taxon>
        <taxon>Trifolieae</taxon>
        <taxon>Trifolium</taxon>
    </lineage>
</organism>
<protein>
    <submittedName>
        <fullName evidence="1">Uncharacterized protein</fullName>
    </submittedName>
</protein>
<proteinExistence type="predicted"/>
<keyword evidence="2" id="KW-1185">Reference proteome</keyword>
<dbReference type="Proteomes" id="UP000265520">
    <property type="component" value="Unassembled WGS sequence"/>
</dbReference>
<evidence type="ECO:0000313" key="1">
    <source>
        <dbReference type="EMBL" id="MCI98134.1"/>
    </source>
</evidence>